<dbReference type="Pfam" id="PF03203">
    <property type="entry name" value="MerC"/>
    <property type="match status" value="1"/>
</dbReference>
<feature type="transmembrane region" description="Helical" evidence="1">
    <location>
        <begin position="49"/>
        <end position="70"/>
    </location>
</feature>
<dbReference type="EMBL" id="JAAVJH010000030">
    <property type="protein sequence ID" value="NJR80755.1"/>
    <property type="molecule type" value="Genomic_DNA"/>
</dbReference>
<protein>
    <submittedName>
        <fullName evidence="2">MerC domain-containing protein</fullName>
    </submittedName>
</protein>
<dbReference type="RefSeq" id="WP_168136261.1">
    <property type="nucleotide sequence ID" value="NZ_JAAVJH010000030.1"/>
</dbReference>
<feature type="transmembrane region" description="Helical" evidence="1">
    <location>
        <begin position="16"/>
        <end position="43"/>
    </location>
</feature>
<comment type="caution">
    <text evidence="2">The sequence shown here is derived from an EMBL/GenBank/DDBJ whole genome shotgun (WGS) entry which is preliminary data.</text>
</comment>
<sequence>MARPDSSSLLGRLDRWAIWLSAACVAHCVATTAAVAALAAAGGMLGNPLIHQVGLVAAMLLGAVAFGRGLLVHRRPLPLAVGSVGLALMAAAVAMPHGENHLAESVLTVVGVAVLAGAHALNRRAFH</sequence>
<keyword evidence="1" id="KW-1133">Transmembrane helix</keyword>
<name>A0ABX1CWV4_9SPHN</name>
<dbReference type="InterPro" id="IPR004891">
    <property type="entry name" value="Mercury-R_MerC"/>
</dbReference>
<feature type="transmembrane region" description="Helical" evidence="1">
    <location>
        <begin position="77"/>
        <end position="95"/>
    </location>
</feature>
<feature type="transmembrane region" description="Helical" evidence="1">
    <location>
        <begin position="101"/>
        <end position="121"/>
    </location>
</feature>
<keyword evidence="1" id="KW-0472">Membrane</keyword>
<reference evidence="2 3" key="1">
    <citation type="submission" date="2020-03" db="EMBL/GenBank/DDBJ databases">
        <authorList>
            <person name="Wang L."/>
            <person name="He N."/>
            <person name="Li Y."/>
            <person name="Fang Y."/>
            <person name="Zhang F."/>
        </authorList>
    </citation>
    <scope>NUCLEOTIDE SEQUENCE [LARGE SCALE GENOMIC DNA]</scope>
    <source>
        <strain evidence="2 3">36D10-4-7</strain>
    </source>
</reference>
<keyword evidence="1" id="KW-0812">Transmembrane</keyword>
<keyword evidence="3" id="KW-1185">Reference proteome</keyword>
<evidence type="ECO:0000256" key="1">
    <source>
        <dbReference type="SAM" id="Phobius"/>
    </source>
</evidence>
<dbReference type="Proteomes" id="UP000732399">
    <property type="component" value="Unassembled WGS sequence"/>
</dbReference>
<organism evidence="2 3">
    <name type="scientific">Sphingomonas corticis</name>
    <dbReference type="NCBI Taxonomy" id="2722791"/>
    <lineage>
        <taxon>Bacteria</taxon>
        <taxon>Pseudomonadati</taxon>
        <taxon>Pseudomonadota</taxon>
        <taxon>Alphaproteobacteria</taxon>
        <taxon>Sphingomonadales</taxon>
        <taxon>Sphingomonadaceae</taxon>
        <taxon>Sphingomonas</taxon>
    </lineage>
</organism>
<accession>A0ABX1CWV4</accession>
<evidence type="ECO:0000313" key="2">
    <source>
        <dbReference type="EMBL" id="NJR80755.1"/>
    </source>
</evidence>
<gene>
    <name evidence="2" type="ORF">HBH26_19480</name>
</gene>
<proteinExistence type="predicted"/>
<evidence type="ECO:0000313" key="3">
    <source>
        <dbReference type="Proteomes" id="UP000732399"/>
    </source>
</evidence>